<proteinExistence type="predicted"/>
<protein>
    <submittedName>
        <fullName evidence="1">Uncharacterized protein</fullName>
    </submittedName>
</protein>
<dbReference type="EMBL" id="JBBNAG010000005">
    <property type="protein sequence ID" value="KAK9132604.1"/>
    <property type="molecule type" value="Genomic_DNA"/>
</dbReference>
<comment type="caution">
    <text evidence="1">The sequence shown here is derived from an EMBL/GenBank/DDBJ whole genome shotgun (WGS) entry which is preliminary data.</text>
</comment>
<keyword evidence="2" id="KW-1185">Reference proteome</keyword>
<evidence type="ECO:0000313" key="2">
    <source>
        <dbReference type="Proteomes" id="UP001419268"/>
    </source>
</evidence>
<sequence>MISNWRSQITTQQPLQEDMQHINPKLQNSETQVTTILEHLIEGKELSPQPVSDSEEIVNVATLKSVEFNEFSIMDKYLSEPKETLDVSSYEPDITMAQNKDDEAEMKIEVISKRLEESQKESKKD</sequence>
<accession>A0AAP0JEM6</accession>
<gene>
    <name evidence="1" type="ORF">Scep_012132</name>
</gene>
<dbReference type="Proteomes" id="UP001419268">
    <property type="component" value="Unassembled WGS sequence"/>
</dbReference>
<evidence type="ECO:0000313" key="1">
    <source>
        <dbReference type="EMBL" id="KAK9132604.1"/>
    </source>
</evidence>
<reference evidence="1 2" key="1">
    <citation type="submission" date="2024-01" db="EMBL/GenBank/DDBJ databases">
        <title>Genome assemblies of Stephania.</title>
        <authorList>
            <person name="Yang L."/>
        </authorList>
    </citation>
    <scope>NUCLEOTIDE SEQUENCE [LARGE SCALE GENOMIC DNA]</scope>
    <source>
        <strain evidence="1">JXDWG</strain>
        <tissue evidence="1">Leaf</tissue>
    </source>
</reference>
<dbReference type="AlphaFoldDB" id="A0AAP0JEM6"/>
<name>A0AAP0JEM6_9MAGN</name>
<organism evidence="1 2">
    <name type="scientific">Stephania cephalantha</name>
    <dbReference type="NCBI Taxonomy" id="152367"/>
    <lineage>
        <taxon>Eukaryota</taxon>
        <taxon>Viridiplantae</taxon>
        <taxon>Streptophyta</taxon>
        <taxon>Embryophyta</taxon>
        <taxon>Tracheophyta</taxon>
        <taxon>Spermatophyta</taxon>
        <taxon>Magnoliopsida</taxon>
        <taxon>Ranunculales</taxon>
        <taxon>Menispermaceae</taxon>
        <taxon>Menispermoideae</taxon>
        <taxon>Cissampelideae</taxon>
        <taxon>Stephania</taxon>
    </lineage>
</organism>